<evidence type="ECO:0000256" key="1">
    <source>
        <dbReference type="ARBA" id="ARBA00004323"/>
    </source>
</evidence>
<proteinExistence type="inferred from homology"/>
<name>A0A830CW85_9LAMI</name>
<dbReference type="OrthoDB" id="1190009at2759"/>
<evidence type="ECO:0000256" key="5">
    <source>
        <dbReference type="ARBA" id="ARBA00023034"/>
    </source>
</evidence>
<evidence type="ECO:0000313" key="8">
    <source>
        <dbReference type="EMBL" id="GFQ04161.1"/>
    </source>
</evidence>
<sequence length="305" mass="34646">MADSSSSSSKLVYFVVIPLILLSGLLIILNQKPAASYKSWPSLHDGKTVNSHSRPVEQISTAAAPLAAAATASQFPVMESTKSARFPKKHSNLNSLETVEASLAQARATIQEAQINNETSYDPEYVPEGRFYRNAIAFHRSYLEMEKWFKIYVYEDGDPPLFHYSQSLGILGIEGILIHQIEISKFRTRDPEKAHVFFIPLSVQSIATYAYVIHNRAWSPLQDIARDYVKLISTKYPYWNRTLGHDHFILGCHDWVRAGPKFARPYLYVAQSSRNHIFMPKLCWITWASSFLGRARSGPIHFDHV</sequence>
<evidence type="ECO:0000256" key="3">
    <source>
        <dbReference type="ARBA" id="ARBA00022676"/>
    </source>
</evidence>
<dbReference type="EMBL" id="BMAC01000914">
    <property type="protein sequence ID" value="GFQ04161.1"/>
    <property type="molecule type" value="Genomic_DNA"/>
</dbReference>
<comment type="similarity">
    <text evidence="2">Belongs to the glycosyltransferase 47 family.</text>
</comment>
<dbReference type="Proteomes" id="UP000653305">
    <property type="component" value="Unassembled WGS sequence"/>
</dbReference>
<dbReference type="AlphaFoldDB" id="A0A830CW85"/>
<evidence type="ECO:0000256" key="6">
    <source>
        <dbReference type="SAM" id="Phobius"/>
    </source>
</evidence>
<keyword evidence="6" id="KW-0812">Transmembrane</keyword>
<accession>A0A830CW85</accession>
<evidence type="ECO:0000313" key="9">
    <source>
        <dbReference type="Proteomes" id="UP000653305"/>
    </source>
</evidence>
<evidence type="ECO:0000256" key="4">
    <source>
        <dbReference type="ARBA" id="ARBA00022968"/>
    </source>
</evidence>
<dbReference type="PANTHER" id="PTHR11062:SF247">
    <property type="entry name" value="EXOSTOSIN GT47 DOMAIN-CONTAINING PROTEIN"/>
    <property type="match status" value="1"/>
</dbReference>
<comment type="caution">
    <text evidence="8">The sequence shown here is derived from an EMBL/GenBank/DDBJ whole genome shotgun (WGS) entry which is preliminary data.</text>
</comment>
<feature type="transmembrane region" description="Helical" evidence="6">
    <location>
        <begin position="12"/>
        <end position="29"/>
    </location>
</feature>
<keyword evidence="5" id="KW-0333">Golgi apparatus</keyword>
<dbReference type="InterPro" id="IPR040911">
    <property type="entry name" value="Exostosin_GT47"/>
</dbReference>
<keyword evidence="9" id="KW-1185">Reference proteome</keyword>
<keyword evidence="8" id="KW-0808">Transferase</keyword>
<feature type="domain" description="Exostosin GT47" evidence="7">
    <location>
        <begin position="146"/>
        <end position="255"/>
    </location>
</feature>
<dbReference type="GO" id="GO:0000139">
    <property type="term" value="C:Golgi membrane"/>
    <property type="evidence" value="ECO:0007669"/>
    <property type="project" value="UniProtKB-SubCell"/>
</dbReference>
<keyword evidence="6" id="KW-1133">Transmembrane helix</keyword>
<reference evidence="8" key="1">
    <citation type="submission" date="2020-07" db="EMBL/GenBank/DDBJ databases">
        <title>Ethylene signaling mediates host invasion by parasitic plants.</title>
        <authorList>
            <person name="Yoshida S."/>
        </authorList>
    </citation>
    <scope>NUCLEOTIDE SEQUENCE</scope>
    <source>
        <strain evidence="8">Okayama</strain>
    </source>
</reference>
<evidence type="ECO:0000259" key="7">
    <source>
        <dbReference type="Pfam" id="PF03016"/>
    </source>
</evidence>
<keyword evidence="4" id="KW-0735">Signal-anchor</keyword>
<keyword evidence="3" id="KW-0328">Glycosyltransferase</keyword>
<protein>
    <submittedName>
        <fullName evidence="8">Probable glycosyltransferase at3g07620</fullName>
    </submittedName>
</protein>
<evidence type="ECO:0000256" key="2">
    <source>
        <dbReference type="ARBA" id="ARBA00010271"/>
    </source>
</evidence>
<dbReference type="InterPro" id="IPR004263">
    <property type="entry name" value="Exostosin"/>
</dbReference>
<organism evidence="8 9">
    <name type="scientific">Phtheirospermum japonicum</name>
    <dbReference type="NCBI Taxonomy" id="374723"/>
    <lineage>
        <taxon>Eukaryota</taxon>
        <taxon>Viridiplantae</taxon>
        <taxon>Streptophyta</taxon>
        <taxon>Embryophyta</taxon>
        <taxon>Tracheophyta</taxon>
        <taxon>Spermatophyta</taxon>
        <taxon>Magnoliopsida</taxon>
        <taxon>eudicotyledons</taxon>
        <taxon>Gunneridae</taxon>
        <taxon>Pentapetalae</taxon>
        <taxon>asterids</taxon>
        <taxon>lamiids</taxon>
        <taxon>Lamiales</taxon>
        <taxon>Orobanchaceae</taxon>
        <taxon>Orobanchaceae incertae sedis</taxon>
        <taxon>Phtheirospermum</taxon>
    </lineage>
</organism>
<dbReference type="PANTHER" id="PTHR11062">
    <property type="entry name" value="EXOSTOSIN HEPARAN SULFATE GLYCOSYLTRANSFERASE -RELATED"/>
    <property type="match status" value="1"/>
</dbReference>
<dbReference type="Pfam" id="PF03016">
    <property type="entry name" value="Exostosin_GT47"/>
    <property type="match status" value="1"/>
</dbReference>
<comment type="subcellular location">
    <subcellularLocation>
        <location evidence="1">Golgi apparatus membrane</location>
        <topology evidence="1">Single-pass type II membrane protein</topology>
    </subcellularLocation>
</comment>
<keyword evidence="6" id="KW-0472">Membrane</keyword>
<dbReference type="GO" id="GO:0016757">
    <property type="term" value="F:glycosyltransferase activity"/>
    <property type="evidence" value="ECO:0007669"/>
    <property type="project" value="UniProtKB-KW"/>
</dbReference>
<gene>
    <name evidence="8" type="ORF">PHJA_002560000</name>
</gene>